<comment type="caution">
    <text evidence="4">The sequence shown here is derived from an EMBL/GenBank/DDBJ whole genome shotgun (WGS) entry which is preliminary data.</text>
</comment>
<dbReference type="PANTHER" id="PTHR10366:SF564">
    <property type="entry name" value="STEROL-4-ALPHA-CARBOXYLATE 3-DEHYDROGENASE, DECARBOXYLATING"/>
    <property type="match status" value="1"/>
</dbReference>
<dbReference type="Pfam" id="PF01370">
    <property type="entry name" value="Epimerase"/>
    <property type="match status" value="1"/>
</dbReference>
<dbReference type="Proteomes" id="UP000266389">
    <property type="component" value="Unassembled WGS sequence"/>
</dbReference>
<evidence type="ECO:0000256" key="1">
    <source>
        <dbReference type="ARBA" id="ARBA00023002"/>
    </source>
</evidence>
<dbReference type="AlphaFoldDB" id="A0A395LYC1"/>
<organism evidence="4 5">
    <name type="scientific">Candidatus Thermochlorobacter aerophilus</name>
    <dbReference type="NCBI Taxonomy" id="1868324"/>
    <lineage>
        <taxon>Bacteria</taxon>
        <taxon>Pseudomonadati</taxon>
        <taxon>Chlorobiota</taxon>
        <taxon>Chlorobiia</taxon>
        <taxon>Chlorobiales</taxon>
        <taxon>Candidatus Thermochlorobacteriaceae</taxon>
        <taxon>Candidatus Thermochlorobacter</taxon>
    </lineage>
</organism>
<dbReference type="SUPFAM" id="SSF51735">
    <property type="entry name" value="NAD(P)-binding Rossmann-fold domains"/>
    <property type="match status" value="1"/>
</dbReference>
<evidence type="ECO:0000259" key="3">
    <source>
        <dbReference type="Pfam" id="PF01370"/>
    </source>
</evidence>
<protein>
    <submittedName>
        <fullName evidence="4">NAD-dependent epimerase/dehydratase family protein</fullName>
    </submittedName>
</protein>
<proteinExistence type="inferred from homology"/>
<sequence>MKILVTGGTGYLGVALLKLLHQLHPQGCTLYALVRKDSPKARLAGLPIEFVTGDILHAPSLWKATKDMDAVFHVAGLVSFEQRRYRQLYETNVVGTRNVVDACLKNGVKRLIYTSSTAAIGVNSDGTPSNEESAFQGWQRRIGYMVSKYLAELEVMRGIAEGLDAVVLNPGIVIGNSYGVDNVASRWLREVFLGKVPFYPRGGAGFVDIHDVAMAHILAWQKGRCGERYIIVAQNWSYHALFEELAKYGGRSRSAVPLSWSLGRLLALGTELLYSLSKKESPITLDGIRLSERRLFYDNGKSRQELGLNYMAFGATLERLLDSYKLLFRRRSASVQQPERSIN</sequence>
<dbReference type="InterPro" id="IPR050425">
    <property type="entry name" value="NAD(P)_dehydrat-like"/>
</dbReference>
<keyword evidence="1" id="KW-0560">Oxidoreductase</keyword>
<dbReference type="Gene3D" id="3.40.50.720">
    <property type="entry name" value="NAD(P)-binding Rossmann-like Domain"/>
    <property type="match status" value="1"/>
</dbReference>
<dbReference type="EMBL" id="PHFL01000063">
    <property type="protein sequence ID" value="RFM23527.1"/>
    <property type="molecule type" value="Genomic_DNA"/>
</dbReference>
<name>A0A395LYC1_9BACT</name>
<dbReference type="InterPro" id="IPR001509">
    <property type="entry name" value="Epimerase_deHydtase"/>
</dbReference>
<evidence type="ECO:0000313" key="5">
    <source>
        <dbReference type="Proteomes" id="UP000266389"/>
    </source>
</evidence>
<dbReference type="GO" id="GO:0016616">
    <property type="term" value="F:oxidoreductase activity, acting on the CH-OH group of donors, NAD or NADP as acceptor"/>
    <property type="evidence" value="ECO:0007669"/>
    <property type="project" value="TreeGrafter"/>
</dbReference>
<gene>
    <name evidence="4" type="ORF">D0433_10520</name>
</gene>
<accession>A0A395LYC1</accession>
<feature type="domain" description="NAD-dependent epimerase/dehydratase" evidence="3">
    <location>
        <begin position="3"/>
        <end position="231"/>
    </location>
</feature>
<dbReference type="PANTHER" id="PTHR10366">
    <property type="entry name" value="NAD DEPENDENT EPIMERASE/DEHYDRATASE"/>
    <property type="match status" value="1"/>
</dbReference>
<reference evidence="4 5" key="1">
    <citation type="journal article" date="2011" name="ISME J.">
        <title>Community ecology of hot spring cyanobacterial mats: predominant populations and their functional potential.</title>
        <authorList>
            <person name="Klatt C.G."/>
            <person name="Wood J.M."/>
            <person name="Rusch D.B."/>
            <person name="Bateson M.M."/>
            <person name="Hamamura N."/>
            <person name="Heidelberg J.F."/>
            <person name="Grossman A.R."/>
            <person name="Bhaya D."/>
            <person name="Cohan F.M."/>
            <person name="Kuhl M."/>
            <person name="Bryant D.A."/>
            <person name="Ward D.M."/>
        </authorList>
    </citation>
    <scope>NUCLEOTIDE SEQUENCE [LARGE SCALE GENOMIC DNA]</scope>
    <source>
        <strain evidence="4">OS</strain>
    </source>
</reference>
<comment type="similarity">
    <text evidence="2">Belongs to the NAD(P)-dependent epimerase/dehydratase family. Dihydroflavonol-4-reductase subfamily.</text>
</comment>
<evidence type="ECO:0000256" key="2">
    <source>
        <dbReference type="ARBA" id="ARBA00023445"/>
    </source>
</evidence>
<dbReference type="InterPro" id="IPR036291">
    <property type="entry name" value="NAD(P)-bd_dom_sf"/>
</dbReference>
<evidence type="ECO:0000313" key="4">
    <source>
        <dbReference type="EMBL" id="RFM23527.1"/>
    </source>
</evidence>